<dbReference type="GO" id="GO:0006098">
    <property type="term" value="P:pentose-phosphate shunt"/>
    <property type="evidence" value="ECO:0007669"/>
    <property type="project" value="UniProtKB-UniPathway"/>
</dbReference>
<dbReference type="SUPFAM" id="SSF100950">
    <property type="entry name" value="NagB/RpiA/CoA transferase-like"/>
    <property type="match status" value="1"/>
</dbReference>
<comment type="catalytic activity">
    <reaction evidence="1 7">
        <text>6-phospho-D-glucono-1,5-lactone + H2O = 6-phospho-D-gluconate + H(+)</text>
        <dbReference type="Rhea" id="RHEA:12556"/>
        <dbReference type="ChEBI" id="CHEBI:15377"/>
        <dbReference type="ChEBI" id="CHEBI:15378"/>
        <dbReference type="ChEBI" id="CHEBI:57955"/>
        <dbReference type="ChEBI" id="CHEBI:58759"/>
        <dbReference type="EC" id="3.1.1.31"/>
    </reaction>
</comment>
<feature type="domain" description="Glucosamine/galactosamine-6-phosphate isomerase" evidence="8">
    <location>
        <begin position="14"/>
        <end position="232"/>
    </location>
</feature>
<dbReference type="Gene3D" id="3.40.50.1360">
    <property type="match status" value="1"/>
</dbReference>
<sequence>MPSTPRPRLARFADLAALSEAVAEETIALCRSRQAEGAVPCLVLTGGSGGAAVLAALAAHPELRTVDWRRVRLLWGDERWVPAGHPERNDRLADETLLAAVAHDPALVHRVPASDSGLDLDGAAAAYAELVDGLERIDLVLSGVGPDGHVASIFPGRDDLLSATASAIPVRDSPKPPPERVSLTLPALNRAERSWLLAAGAAKAEAVAGIVAPGPETLPAARLAGSAETTLWADEAALGAQ</sequence>
<organism evidence="9 10">
    <name type="scientific">Leucobacter massiliensis</name>
    <dbReference type="NCBI Taxonomy" id="1686285"/>
    <lineage>
        <taxon>Bacteria</taxon>
        <taxon>Bacillati</taxon>
        <taxon>Actinomycetota</taxon>
        <taxon>Actinomycetes</taxon>
        <taxon>Micrococcales</taxon>
        <taxon>Microbacteriaceae</taxon>
        <taxon>Leucobacter</taxon>
    </lineage>
</organism>
<dbReference type="InterPro" id="IPR037171">
    <property type="entry name" value="NagB/RpiA_transferase-like"/>
</dbReference>
<proteinExistence type="inferred from homology"/>
<keyword evidence="10" id="KW-1185">Reference proteome</keyword>
<dbReference type="PANTHER" id="PTHR11054:SF0">
    <property type="entry name" value="6-PHOSPHOGLUCONOLACTONASE"/>
    <property type="match status" value="1"/>
</dbReference>
<comment type="caution">
    <text evidence="9">The sequence shown here is derived from an EMBL/GenBank/DDBJ whole genome shotgun (WGS) entry which is preliminary data.</text>
</comment>
<accession>A0A2S9QQZ5</accession>
<dbReference type="Pfam" id="PF01182">
    <property type="entry name" value="Glucosamine_iso"/>
    <property type="match status" value="1"/>
</dbReference>
<keyword evidence="7" id="KW-0378">Hydrolase</keyword>
<dbReference type="RefSeq" id="WP_245907314.1">
    <property type="nucleotide sequence ID" value="NZ_MWZD01000013.1"/>
</dbReference>
<dbReference type="GO" id="GO:0005975">
    <property type="term" value="P:carbohydrate metabolic process"/>
    <property type="evidence" value="ECO:0007669"/>
    <property type="project" value="UniProtKB-UniRule"/>
</dbReference>
<name>A0A2S9QQZ5_9MICO</name>
<dbReference type="GO" id="GO:0017057">
    <property type="term" value="F:6-phosphogluconolactonase activity"/>
    <property type="evidence" value="ECO:0007669"/>
    <property type="project" value="UniProtKB-UniRule"/>
</dbReference>
<evidence type="ECO:0000256" key="5">
    <source>
        <dbReference type="ARBA" id="ARBA00013198"/>
    </source>
</evidence>
<dbReference type="EC" id="3.1.1.31" evidence="5 7"/>
<dbReference type="Proteomes" id="UP000238650">
    <property type="component" value="Unassembled WGS sequence"/>
</dbReference>
<evidence type="ECO:0000256" key="6">
    <source>
        <dbReference type="ARBA" id="ARBA00020337"/>
    </source>
</evidence>
<dbReference type="AlphaFoldDB" id="A0A2S9QQZ5"/>
<evidence type="ECO:0000313" key="10">
    <source>
        <dbReference type="Proteomes" id="UP000238650"/>
    </source>
</evidence>
<evidence type="ECO:0000259" key="8">
    <source>
        <dbReference type="Pfam" id="PF01182"/>
    </source>
</evidence>
<protein>
    <recommendedName>
        <fullName evidence="6 7">6-phosphogluconolactonase</fullName>
        <shortName evidence="7">6PGL</shortName>
        <ecNumber evidence="5 7">3.1.1.31</ecNumber>
    </recommendedName>
</protein>
<evidence type="ECO:0000256" key="2">
    <source>
        <dbReference type="ARBA" id="ARBA00002681"/>
    </source>
</evidence>
<dbReference type="PANTHER" id="PTHR11054">
    <property type="entry name" value="6-PHOSPHOGLUCONOLACTONASE"/>
    <property type="match status" value="1"/>
</dbReference>
<comment type="pathway">
    <text evidence="3 7">Carbohydrate degradation; pentose phosphate pathway; D-ribulose 5-phosphate from D-glucose 6-phosphate (oxidative stage): step 2/3.</text>
</comment>
<comment type="similarity">
    <text evidence="4 7">Belongs to the glucosamine/galactosamine-6-phosphate isomerase family. 6-phosphogluconolactonase subfamily.</text>
</comment>
<evidence type="ECO:0000256" key="1">
    <source>
        <dbReference type="ARBA" id="ARBA00000832"/>
    </source>
</evidence>
<dbReference type="InterPro" id="IPR006148">
    <property type="entry name" value="Glc/Gal-6P_isomerase"/>
</dbReference>
<dbReference type="CDD" id="cd01400">
    <property type="entry name" value="6PGL"/>
    <property type="match status" value="1"/>
</dbReference>
<reference evidence="9 10" key="1">
    <citation type="journal article" date="2017" name="New Microbes New Infect">
        <title>Genome sequence of 'Leucobacter massiliensis' sp. nov. isolated from human pharynx after travel to the 2014 Hajj.</title>
        <authorList>
            <person name="Leangapichart T."/>
            <person name="Gautret P."/>
            <person name="Nguyen T.T."/>
            <person name="Armstrong N."/>
            <person name="Rolain J.M."/>
        </authorList>
    </citation>
    <scope>NUCLEOTIDE SEQUENCE [LARGE SCALE GENOMIC DNA]</scope>
    <source>
        <strain evidence="9 10">122RC15</strain>
    </source>
</reference>
<evidence type="ECO:0000313" key="9">
    <source>
        <dbReference type="EMBL" id="PRI12013.1"/>
    </source>
</evidence>
<dbReference type="NCBIfam" id="TIGR01198">
    <property type="entry name" value="pgl"/>
    <property type="match status" value="1"/>
</dbReference>
<evidence type="ECO:0000256" key="7">
    <source>
        <dbReference type="RuleBase" id="RU365095"/>
    </source>
</evidence>
<dbReference type="UniPathway" id="UPA00115">
    <property type="reaction ID" value="UER00409"/>
</dbReference>
<evidence type="ECO:0000256" key="4">
    <source>
        <dbReference type="ARBA" id="ARBA00010662"/>
    </source>
</evidence>
<evidence type="ECO:0000256" key="3">
    <source>
        <dbReference type="ARBA" id="ARBA00004961"/>
    </source>
</evidence>
<dbReference type="InterPro" id="IPR039104">
    <property type="entry name" value="6PGL"/>
</dbReference>
<dbReference type="EMBL" id="MWZD01000013">
    <property type="protein sequence ID" value="PRI12013.1"/>
    <property type="molecule type" value="Genomic_DNA"/>
</dbReference>
<dbReference type="InterPro" id="IPR005900">
    <property type="entry name" value="6-phosphogluconolactonase_DevB"/>
</dbReference>
<gene>
    <name evidence="7" type="primary">pgl</name>
    <name evidence="9" type="ORF">B4915_02795</name>
</gene>
<comment type="function">
    <text evidence="2 7">Hydrolysis of 6-phosphogluconolactone to 6-phosphogluconate.</text>
</comment>